<keyword evidence="2" id="KW-0560">Oxidoreductase</keyword>
<organism evidence="2">
    <name type="scientific">Akkermansia muciniphila</name>
    <dbReference type="NCBI Taxonomy" id="239935"/>
    <lineage>
        <taxon>Bacteria</taxon>
        <taxon>Pseudomonadati</taxon>
        <taxon>Verrucomicrobiota</taxon>
        <taxon>Verrucomicrobiia</taxon>
        <taxon>Verrucomicrobiales</taxon>
        <taxon>Akkermansiaceae</taxon>
        <taxon>Akkermansia</taxon>
    </lineage>
</organism>
<reference evidence="2" key="1">
    <citation type="submission" date="2019-11" db="EMBL/GenBank/DDBJ databases">
        <authorList>
            <person name="Feng L."/>
        </authorList>
    </citation>
    <scope>NUCLEOTIDE SEQUENCE</scope>
    <source>
        <strain evidence="2">AMuciniphilaLFYP55</strain>
    </source>
</reference>
<protein>
    <submittedName>
        <fullName evidence="2">Antibiotic biosynthesis monooxygenase</fullName>
    </submittedName>
</protein>
<dbReference type="InterPro" id="IPR011008">
    <property type="entry name" value="Dimeric_a/b-barrel"/>
</dbReference>
<proteinExistence type="predicted"/>
<gene>
    <name evidence="2" type="ORF">AMLFYP55_01982</name>
</gene>
<evidence type="ECO:0000259" key="1">
    <source>
        <dbReference type="PROSITE" id="PS51725"/>
    </source>
</evidence>
<dbReference type="Gene3D" id="3.30.70.100">
    <property type="match status" value="1"/>
</dbReference>
<feature type="domain" description="ABM" evidence="1">
    <location>
        <begin position="2"/>
        <end position="94"/>
    </location>
</feature>
<accession>A0A6N2S5G4</accession>
<dbReference type="OrthoDB" id="9812754at2"/>
<dbReference type="Pfam" id="PF03992">
    <property type="entry name" value="ABM"/>
    <property type="match status" value="1"/>
</dbReference>
<dbReference type="PROSITE" id="PS51725">
    <property type="entry name" value="ABM"/>
    <property type="match status" value="1"/>
</dbReference>
<dbReference type="EMBL" id="CACRSS010000002">
    <property type="protein sequence ID" value="VYS88412.1"/>
    <property type="molecule type" value="Genomic_DNA"/>
</dbReference>
<dbReference type="AlphaFoldDB" id="A0A6N2S5G4"/>
<sequence>MLIRMSEIEVYPQYLKEYLEYASVVGATSVKEESGVICIFPMQMKRDSTQIRILEIYASPEAYRHHIQTAHFRKYKTATLHMVKSLDLVDMHALDPAGMPEIFLKIKTNK</sequence>
<dbReference type="SUPFAM" id="SSF54909">
    <property type="entry name" value="Dimeric alpha+beta barrel"/>
    <property type="match status" value="1"/>
</dbReference>
<dbReference type="GO" id="GO:0004497">
    <property type="term" value="F:monooxygenase activity"/>
    <property type="evidence" value="ECO:0007669"/>
    <property type="project" value="UniProtKB-KW"/>
</dbReference>
<evidence type="ECO:0000313" key="2">
    <source>
        <dbReference type="EMBL" id="VYS88412.1"/>
    </source>
</evidence>
<keyword evidence="2" id="KW-0503">Monooxygenase</keyword>
<name>A0A6N2S5G4_9BACT</name>
<dbReference type="InterPro" id="IPR007138">
    <property type="entry name" value="ABM_dom"/>
</dbReference>